<evidence type="ECO:0000259" key="10">
    <source>
        <dbReference type="Pfam" id="PF08263"/>
    </source>
</evidence>
<feature type="signal peptide" evidence="9">
    <location>
        <begin position="1"/>
        <end position="31"/>
    </location>
</feature>
<dbReference type="Proteomes" id="UP000824469">
    <property type="component" value="Unassembled WGS sequence"/>
</dbReference>
<dbReference type="EMBL" id="JAHRHJ020000001">
    <property type="protein sequence ID" value="KAH9330449.1"/>
    <property type="molecule type" value="Genomic_DNA"/>
</dbReference>
<sequence>MAASTPSTWIFVYSLVAGFVIGNLLSTPCHANEEGDALIDVKNMMHDPQNVLQSWDPSLVDPCTWFRITCDNNGRVTRIDLALSGLSGTLSPRIGDLPNLQYLHLFRNSLSGNLPTSLGKLKNLIALTVNGNKFSGNIPTSITQLSHLRFLDLSDNQLSGPVPTGGSLSRFGYDR</sequence>
<feature type="domain" description="Leucine-rich repeat-containing N-terminal plant-type" evidence="10">
    <location>
        <begin position="32"/>
        <end position="71"/>
    </location>
</feature>
<reference evidence="11 12" key="1">
    <citation type="journal article" date="2021" name="Nat. Plants">
        <title>The Taxus genome provides insights into paclitaxel biosynthesis.</title>
        <authorList>
            <person name="Xiong X."/>
            <person name="Gou J."/>
            <person name="Liao Q."/>
            <person name="Li Y."/>
            <person name="Zhou Q."/>
            <person name="Bi G."/>
            <person name="Li C."/>
            <person name="Du R."/>
            <person name="Wang X."/>
            <person name="Sun T."/>
            <person name="Guo L."/>
            <person name="Liang H."/>
            <person name="Lu P."/>
            <person name="Wu Y."/>
            <person name="Zhang Z."/>
            <person name="Ro D.K."/>
            <person name="Shang Y."/>
            <person name="Huang S."/>
            <person name="Yan J."/>
        </authorList>
    </citation>
    <scope>NUCLEOTIDE SEQUENCE [LARGE SCALE GENOMIC DNA]</scope>
    <source>
        <strain evidence="11">Ta-2019</strain>
    </source>
</reference>
<dbReference type="Pfam" id="PF13855">
    <property type="entry name" value="LRR_8"/>
    <property type="match status" value="1"/>
</dbReference>
<keyword evidence="5" id="KW-0677">Repeat</keyword>
<keyword evidence="2" id="KW-0433">Leucine-rich repeat</keyword>
<evidence type="ECO:0000256" key="5">
    <source>
        <dbReference type="ARBA" id="ARBA00022737"/>
    </source>
</evidence>
<keyword evidence="12" id="KW-1185">Reference proteome</keyword>
<evidence type="ECO:0000256" key="7">
    <source>
        <dbReference type="ARBA" id="ARBA00023136"/>
    </source>
</evidence>
<dbReference type="GO" id="GO:0016020">
    <property type="term" value="C:membrane"/>
    <property type="evidence" value="ECO:0007669"/>
    <property type="project" value="UniProtKB-SubCell"/>
</dbReference>
<comment type="caution">
    <text evidence="11">The sequence shown here is derived from an EMBL/GenBank/DDBJ whole genome shotgun (WGS) entry which is preliminary data.</text>
</comment>
<keyword evidence="7" id="KW-0472">Membrane</keyword>
<dbReference type="InterPro" id="IPR032675">
    <property type="entry name" value="LRR_dom_sf"/>
</dbReference>
<keyword evidence="8" id="KW-0325">Glycoprotein</keyword>
<gene>
    <name evidence="11" type="ORF">KI387_002557</name>
</gene>
<evidence type="ECO:0000256" key="6">
    <source>
        <dbReference type="ARBA" id="ARBA00022989"/>
    </source>
</evidence>
<dbReference type="SUPFAM" id="SSF52058">
    <property type="entry name" value="L domain-like"/>
    <property type="match status" value="1"/>
</dbReference>
<evidence type="ECO:0000313" key="12">
    <source>
        <dbReference type="Proteomes" id="UP000824469"/>
    </source>
</evidence>
<feature type="chain" id="PRO_5041396889" description="Leucine-rich repeat-containing N-terminal plant-type domain-containing protein" evidence="9">
    <location>
        <begin position="32"/>
        <end position="175"/>
    </location>
</feature>
<evidence type="ECO:0000256" key="4">
    <source>
        <dbReference type="ARBA" id="ARBA00022729"/>
    </source>
</evidence>
<evidence type="ECO:0000256" key="8">
    <source>
        <dbReference type="ARBA" id="ARBA00023180"/>
    </source>
</evidence>
<dbReference type="InterPro" id="IPR013210">
    <property type="entry name" value="LRR_N_plant-typ"/>
</dbReference>
<dbReference type="AlphaFoldDB" id="A0AA38GX96"/>
<organism evidence="11 12">
    <name type="scientific">Taxus chinensis</name>
    <name type="common">Chinese yew</name>
    <name type="synonym">Taxus wallichiana var. chinensis</name>
    <dbReference type="NCBI Taxonomy" id="29808"/>
    <lineage>
        <taxon>Eukaryota</taxon>
        <taxon>Viridiplantae</taxon>
        <taxon>Streptophyta</taxon>
        <taxon>Embryophyta</taxon>
        <taxon>Tracheophyta</taxon>
        <taxon>Spermatophyta</taxon>
        <taxon>Pinopsida</taxon>
        <taxon>Pinidae</taxon>
        <taxon>Conifers II</taxon>
        <taxon>Cupressales</taxon>
        <taxon>Taxaceae</taxon>
        <taxon>Taxus</taxon>
    </lineage>
</organism>
<dbReference type="Pfam" id="PF08263">
    <property type="entry name" value="LRRNT_2"/>
    <property type="match status" value="1"/>
</dbReference>
<keyword evidence="6" id="KW-1133">Transmembrane helix</keyword>
<accession>A0AA38GX96</accession>
<keyword evidence="4 9" id="KW-0732">Signal</keyword>
<dbReference type="PANTHER" id="PTHR47988">
    <property type="entry name" value="SOMATIC EMBRYOGENESIS RECEPTOR KINASE 1"/>
    <property type="match status" value="1"/>
</dbReference>
<evidence type="ECO:0000313" key="11">
    <source>
        <dbReference type="EMBL" id="KAH9330449.1"/>
    </source>
</evidence>
<comment type="subcellular location">
    <subcellularLocation>
        <location evidence="1">Membrane</location>
        <topology evidence="1">Single-pass membrane protein</topology>
    </subcellularLocation>
</comment>
<evidence type="ECO:0000256" key="9">
    <source>
        <dbReference type="SAM" id="SignalP"/>
    </source>
</evidence>
<keyword evidence="3" id="KW-0812">Transmembrane</keyword>
<dbReference type="OMA" id="DPCTWFR"/>
<evidence type="ECO:0000256" key="3">
    <source>
        <dbReference type="ARBA" id="ARBA00022692"/>
    </source>
</evidence>
<protein>
    <recommendedName>
        <fullName evidence="10">Leucine-rich repeat-containing N-terminal plant-type domain-containing protein</fullName>
    </recommendedName>
</protein>
<dbReference type="InterPro" id="IPR001611">
    <property type="entry name" value="Leu-rich_rpt"/>
</dbReference>
<dbReference type="FunFam" id="3.80.10.10:FF:000275">
    <property type="entry name" value="Leucine-rich repeat receptor-like protein kinase"/>
    <property type="match status" value="1"/>
</dbReference>
<name>A0AA38GX96_TAXCH</name>
<evidence type="ECO:0000256" key="1">
    <source>
        <dbReference type="ARBA" id="ARBA00004167"/>
    </source>
</evidence>
<evidence type="ECO:0000256" key="2">
    <source>
        <dbReference type="ARBA" id="ARBA00022614"/>
    </source>
</evidence>
<proteinExistence type="predicted"/>
<dbReference type="Gene3D" id="3.80.10.10">
    <property type="entry name" value="Ribonuclease Inhibitor"/>
    <property type="match status" value="1"/>
</dbReference>